<keyword evidence="3" id="KW-1185">Reference proteome</keyword>
<comment type="caution">
    <text evidence="2">The sequence shown here is derived from an EMBL/GenBank/DDBJ whole genome shotgun (WGS) entry which is preliminary data.</text>
</comment>
<evidence type="ECO:0000313" key="3">
    <source>
        <dbReference type="Proteomes" id="UP001596101"/>
    </source>
</evidence>
<keyword evidence="2" id="KW-0436">Ligase</keyword>
<organism evidence="2 3">
    <name type="scientific">Massilia suwonensis</name>
    <dbReference type="NCBI Taxonomy" id="648895"/>
    <lineage>
        <taxon>Bacteria</taxon>
        <taxon>Pseudomonadati</taxon>
        <taxon>Pseudomonadota</taxon>
        <taxon>Betaproteobacteria</taxon>
        <taxon>Burkholderiales</taxon>
        <taxon>Oxalobacteraceae</taxon>
        <taxon>Telluria group</taxon>
        <taxon>Massilia</taxon>
    </lineage>
</organism>
<dbReference type="PANTHER" id="PTHR11203">
    <property type="entry name" value="CLEAVAGE AND POLYADENYLATION SPECIFICITY FACTOR FAMILY MEMBER"/>
    <property type="match status" value="1"/>
</dbReference>
<keyword evidence="2" id="KW-0269">Exonuclease</keyword>
<dbReference type="Proteomes" id="UP001596101">
    <property type="component" value="Unassembled WGS sequence"/>
</dbReference>
<dbReference type="SUPFAM" id="SSF56281">
    <property type="entry name" value="Metallo-hydrolase/oxidoreductase"/>
    <property type="match status" value="1"/>
</dbReference>
<evidence type="ECO:0000256" key="1">
    <source>
        <dbReference type="SAM" id="MobiDB-lite"/>
    </source>
</evidence>
<dbReference type="Gene3D" id="3.60.15.10">
    <property type="entry name" value="Ribonuclease Z/Hydroxyacylglutathione hydrolase-like"/>
    <property type="match status" value="1"/>
</dbReference>
<gene>
    <name evidence="2" type="ORF">ACFPQ5_15305</name>
</gene>
<dbReference type="InterPro" id="IPR050698">
    <property type="entry name" value="MBL"/>
</dbReference>
<feature type="region of interest" description="Disordered" evidence="1">
    <location>
        <begin position="320"/>
        <end position="352"/>
    </location>
</feature>
<sequence length="352" mass="38542">MGDMVVVRKEGLYCVPGGFYIDPWRPVERAVITHAHGDHARYGHGKYLTAASGVHVLRSRLGDINVDGLEYGQTVVHNGVTISLHPAGHVLGSAQVRMEHQGEVWVASGDYKIEPDKTCAPFEPVRCHTFITESTFGLPIYRWEPEQSIFDDINRWWKKNAEEGRCSVIFGYSFGKAQRILSGLDPSIGPIVCHGAVEPLNRVYREGGIMLPPTLMVSDVDKAALKQSIVVAPPSASGSPWMKRFGDYSDAFASGWMQLRGARRRRGVDRGFVLSDHADWPGLMSAIAATGAQRIIVTHGSIPVMVKWLCQQGLDAAGFDTEYGDDDDDVGIAPQPAAEGEQAVEQQESKDA</sequence>
<accession>A0ABW0MQP3</accession>
<reference evidence="3" key="1">
    <citation type="journal article" date="2019" name="Int. J. Syst. Evol. Microbiol.">
        <title>The Global Catalogue of Microorganisms (GCM) 10K type strain sequencing project: providing services to taxonomists for standard genome sequencing and annotation.</title>
        <authorList>
            <consortium name="The Broad Institute Genomics Platform"/>
            <consortium name="The Broad Institute Genome Sequencing Center for Infectious Disease"/>
            <person name="Wu L."/>
            <person name="Ma J."/>
        </authorList>
    </citation>
    <scope>NUCLEOTIDE SEQUENCE [LARGE SCALE GENOMIC DNA]</scope>
    <source>
        <strain evidence="3">CCUG 43111</strain>
    </source>
</reference>
<evidence type="ECO:0000313" key="2">
    <source>
        <dbReference type="EMBL" id="MFC5479562.1"/>
    </source>
</evidence>
<dbReference type="InterPro" id="IPR026360">
    <property type="entry name" value="Xnuc_lig_assoc"/>
</dbReference>
<name>A0ABW0MQP3_9BURK</name>
<dbReference type="InterPro" id="IPR036866">
    <property type="entry name" value="RibonucZ/Hydroxyglut_hydro"/>
</dbReference>
<keyword evidence="2" id="KW-0540">Nuclease</keyword>
<feature type="compositionally biased region" description="Low complexity" evidence="1">
    <location>
        <begin position="333"/>
        <end position="346"/>
    </location>
</feature>
<dbReference type="RefSeq" id="WP_379757260.1">
    <property type="nucleotide sequence ID" value="NZ_JBHSMR010000013.1"/>
</dbReference>
<dbReference type="GO" id="GO:0004527">
    <property type="term" value="F:exonuclease activity"/>
    <property type="evidence" value="ECO:0007669"/>
    <property type="project" value="UniProtKB-KW"/>
</dbReference>
<dbReference type="PANTHER" id="PTHR11203:SF49">
    <property type="entry name" value="BLL1145 PROTEIN"/>
    <property type="match status" value="1"/>
</dbReference>
<dbReference type="GO" id="GO:0016874">
    <property type="term" value="F:ligase activity"/>
    <property type="evidence" value="ECO:0007669"/>
    <property type="project" value="UniProtKB-KW"/>
</dbReference>
<keyword evidence="2" id="KW-0378">Hydrolase</keyword>
<proteinExistence type="predicted"/>
<dbReference type="EMBL" id="JBHSMR010000013">
    <property type="protein sequence ID" value="MFC5479562.1"/>
    <property type="molecule type" value="Genomic_DNA"/>
</dbReference>
<protein>
    <submittedName>
        <fullName evidence="2">Ligase-associated DNA damage response exonuclease</fullName>
        <ecNumber evidence="2">3.1.-.-</ecNumber>
    </submittedName>
</protein>
<dbReference type="NCBIfam" id="TIGR04122">
    <property type="entry name" value="Xnuc_lig_assoc"/>
    <property type="match status" value="1"/>
</dbReference>
<dbReference type="EC" id="3.1.-.-" evidence="2"/>